<keyword evidence="1" id="KW-1133">Transmembrane helix</keyword>
<keyword evidence="1" id="KW-0812">Transmembrane</keyword>
<dbReference type="PANTHER" id="PTHR41983">
    <property type="entry name" value="SHORT-CHAIN FATTY ACID TRANSPORTER-RELATED"/>
    <property type="match status" value="1"/>
</dbReference>
<feature type="transmembrane region" description="Helical" evidence="1">
    <location>
        <begin position="350"/>
        <end position="371"/>
    </location>
</feature>
<evidence type="ECO:0000313" key="3">
    <source>
        <dbReference type="Proteomes" id="UP001500393"/>
    </source>
</evidence>
<reference evidence="3" key="1">
    <citation type="journal article" date="2019" name="Int. J. Syst. Evol. Microbiol.">
        <title>The Global Catalogue of Microorganisms (GCM) 10K type strain sequencing project: providing services to taxonomists for standard genome sequencing and annotation.</title>
        <authorList>
            <consortium name="The Broad Institute Genomics Platform"/>
            <consortium name="The Broad Institute Genome Sequencing Center for Infectious Disease"/>
            <person name="Wu L."/>
            <person name="Ma J."/>
        </authorList>
    </citation>
    <scope>NUCLEOTIDE SEQUENCE [LARGE SCALE GENOMIC DNA]</scope>
    <source>
        <strain evidence="3">JCM 14969</strain>
    </source>
</reference>
<gene>
    <name evidence="2" type="ORF">GCM10009789_17870</name>
</gene>
<feature type="transmembrane region" description="Helical" evidence="1">
    <location>
        <begin position="292"/>
        <end position="311"/>
    </location>
</feature>
<keyword evidence="1" id="KW-0472">Membrane</keyword>
<comment type="caution">
    <text evidence="2">The sequence shown here is derived from an EMBL/GenBank/DDBJ whole genome shotgun (WGS) entry which is preliminary data.</text>
</comment>
<proteinExistence type="predicted"/>
<dbReference type="Proteomes" id="UP001500393">
    <property type="component" value="Unassembled WGS sequence"/>
</dbReference>
<protein>
    <submittedName>
        <fullName evidence="2">TIGR00366 family protein</fullName>
    </submittedName>
</protein>
<keyword evidence="3" id="KW-1185">Reference proteome</keyword>
<feature type="transmembrane region" description="Helical" evidence="1">
    <location>
        <begin position="469"/>
        <end position="492"/>
    </location>
</feature>
<evidence type="ECO:0000313" key="2">
    <source>
        <dbReference type="EMBL" id="GAA1564759.1"/>
    </source>
</evidence>
<organism evidence="2 3">
    <name type="scientific">Kribbella sancticallisti</name>
    <dbReference type="NCBI Taxonomy" id="460087"/>
    <lineage>
        <taxon>Bacteria</taxon>
        <taxon>Bacillati</taxon>
        <taxon>Actinomycetota</taxon>
        <taxon>Actinomycetes</taxon>
        <taxon>Propionibacteriales</taxon>
        <taxon>Kribbellaceae</taxon>
        <taxon>Kribbella</taxon>
    </lineage>
</organism>
<dbReference type="Pfam" id="PF02667">
    <property type="entry name" value="SCFA_trans"/>
    <property type="match status" value="1"/>
</dbReference>
<accession>A0ABP4NNJ9</accession>
<evidence type="ECO:0000256" key="1">
    <source>
        <dbReference type="SAM" id="Phobius"/>
    </source>
</evidence>
<feature type="transmembrane region" description="Helical" evidence="1">
    <location>
        <begin position="37"/>
        <end position="56"/>
    </location>
</feature>
<dbReference type="InterPro" id="IPR006160">
    <property type="entry name" value="SCFA_transpt_AtoE"/>
</dbReference>
<feature type="transmembrane region" description="Helical" evidence="1">
    <location>
        <begin position="221"/>
        <end position="245"/>
    </location>
</feature>
<feature type="transmembrane region" description="Helical" evidence="1">
    <location>
        <begin position="317"/>
        <end position="338"/>
    </location>
</feature>
<sequence length="497" mass="53601">MTDSHGKHAKHDTEREGPLARTALRFTAFTEKWLPDAFGFVLVGTFVVLLFGLVTGEPLLKRPDDPAATKGFGMVDAWGLGFWSLIAFTLQMAMIIIGGYAVATSGPVARLITRLARIPQSPRTAVAFVAAVAMFASYLNWAFSLIFAAILAREVARNVPKADYRALGAMAFLGLGTVWAQGLSGSAALQVASASSSPAPIQEVIRAGGRESGLIPLTDTIFTWQAIVATLLVYCVGVAMAWFIAPGEGSSKTAEDIGIELRPLIGRGSAYNGQRVDGEEEKRRPGDWLEHSPLFSLLVVLLGVVYLVRYFDGKSFFNALDLNTVNLILFLLAMLLHWRPWRMARAVRDGAPAAAGVLLQFPLYGGIFGMIAYTGISARLAGWLVQASNQFFFPPLVAIYSCILGIFVPSGGSKWVIEAPYVLDAANQLTVDAGWMVVVYDLGEASANLLQPFWMLPTLAILGLKARDIMGYTFTMFLACFPTALIAVTLLAPHVTG</sequence>
<dbReference type="RefSeq" id="WP_344211759.1">
    <property type="nucleotide sequence ID" value="NZ_BAAAOS010000017.1"/>
</dbReference>
<feature type="transmembrane region" description="Helical" evidence="1">
    <location>
        <begin position="77"/>
        <end position="103"/>
    </location>
</feature>
<dbReference type="PANTHER" id="PTHR41983:SF2">
    <property type="entry name" value="SHORT-CHAIN FATTY ACID TRANSPORTER-RELATED"/>
    <property type="match status" value="1"/>
</dbReference>
<feature type="transmembrane region" description="Helical" evidence="1">
    <location>
        <begin position="391"/>
        <end position="408"/>
    </location>
</feature>
<name>A0ABP4NNJ9_9ACTN</name>
<dbReference type="EMBL" id="BAAAOS010000017">
    <property type="protein sequence ID" value="GAA1564759.1"/>
    <property type="molecule type" value="Genomic_DNA"/>
</dbReference>
<feature type="transmembrane region" description="Helical" evidence="1">
    <location>
        <begin position="164"/>
        <end position="182"/>
    </location>
</feature>
<feature type="transmembrane region" description="Helical" evidence="1">
    <location>
        <begin position="123"/>
        <end position="152"/>
    </location>
</feature>